<reference evidence="1 2" key="1">
    <citation type="submission" date="2013-09" db="EMBL/GenBank/DDBJ databases">
        <title>Corchorus capsularis genome sequencing.</title>
        <authorList>
            <person name="Alam M."/>
            <person name="Haque M.S."/>
            <person name="Islam M.S."/>
            <person name="Emdad E.M."/>
            <person name="Islam M.M."/>
            <person name="Ahmed B."/>
            <person name="Halim A."/>
            <person name="Hossen Q.M.M."/>
            <person name="Hossain M.Z."/>
            <person name="Ahmed R."/>
            <person name="Khan M.M."/>
            <person name="Islam R."/>
            <person name="Rashid M.M."/>
            <person name="Khan S.A."/>
            <person name="Rahman M.S."/>
            <person name="Alam M."/>
        </authorList>
    </citation>
    <scope>NUCLEOTIDE SEQUENCE [LARGE SCALE GENOMIC DNA]</scope>
    <source>
        <strain evidence="2">cv. CVL-1</strain>
        <tissue evidence="1">Whole seedling</tissue>
    </source>
</reference>
<accession>A0A1R3HL76</accession>
<proteinExistence type="predicted"/>
<sequence>MLPVFAAVYLATLTVSSSLQSQTSNHPLDLL</sequence>
<protein>
    <submittedName>
        <fullName evidence="1">Uncharacterized protein</fullName>
    </submittedName>
</protein>
<evidence type="ECO:0000313" key="1">
    <source>
        <dbReference type="EMBL" id="OMO71089.1"/>
    </source>
</evidence>
<dbReference type="EMBL" id="AWWV01011708">
    <property type="protein sequence ID" value="OMO71089.1"/>
    <property type="molecule type" value="Genomic_DNA"/>
</dbReference>
<dbReference type="AlphaFoldDB" id="A0A1R3HL76"/>
<gene>
    <name evidence="1" type="ORF">CCACVL1_18474</name>
</gene>
<evidence type="ECO:0000313" key="2">
    <source>
        <dbReference type="Proteomes" id="UP000188268"/>
    </source>
</evidence>
<feature type="non-terminal residue" evidence="1">
    <location>
        <position position="31"/>
    </location>
</feature>
<organism evidence="1 2">
    <name type="scientific">Corchorus capsularis</name>
    <name type="common">Jute</name>
    <dbReference type="NCBI Taxonomy" id="210143"/>
    <lineage>
        <taxon>Eukaryota</taxon>
        <taxon>Viridiplantae</taxon>
        <taxon>Streptophyta</taxon>
        <taxon>Embryophyta</taxon>
        <taxon>Tracheophyta</taxon>
        <taxon>Spermatophyta</taxon>
        <taxon>Magnoliopsida</taxon>
        <taxon>eudicotyledons</taxon>
        <taxon>Gunneridae</taxon>
        <taxon>Pentapetalae</taxon>
        <taxon>rosids</taxon>
        <taxon>malvids</taxon>
        <taxon>Malvales</taxon>
        <taxon>Malvaceae</taxon>
        <taxon>Grewioideae</taxon>
        <taxon>Apeibeae</taxon>
        <taxon>Corchorus</taxon>
    </lineage>
</organism>
<keyword evidence="2" id="KW-1185">Reference proteome</keyword>
<comment type="caution">
    <text evidence="1">The sequence shown here is derived from an EMBL/GenBank/DDBJ whole genome shotgun (WGS) entry which is preliminary data.</text>
</comment>
<dbReference type="Proteomes" id="UP000188268">
    <property type="component" value="Unassembled WGS sequence"/>
</dbReference>
<name>A0A1R3HL76_COCAP</name>
<dbReference type="Gramene" id="OMO71089">
    <property type="protein sequence ID" value="OMO71089"/>
    <property type="gene ID" value="CCACVL1_18474"/>
</dbReference>